<protein>
    <recommendedName>
        <fullName evidence="9">C2H2-type domain-containing protein</fullName>
    </recommendedName>
</protein>
<name>A0AAD7ZF70_DIPPU</name>
<evidence type="ECO:0000259" key="9">
    <source>
        <dbReference type="PROSITE" id="PS50157"/>
    </source>
</evidence>
<keyword evidence="2" id="KW-0479">Metal-binding</keyword>
<dbReference type="AlphaFoldDB" id="A0AAD7ZF70"/>
<evidence type="ECO:0000313" key="11">
    <source>
        <dbReference type="Proteomes" id="UP001233999"/>
    </source>
</evidence>
<dbReference type="PANTHER" id="PTHR24404:SF114">
    <property type="entry name" value="KLUMPFUSS, ISOFORM B-RELATED"/>
    <property type="match status" value="1"/>
</dbReference>
<dbReference type="SUPFAM" id="SSF57667">
    <property type="entry name" value="beta-beta-alpha zinc fingers"/>
    <property type="match status" value="2"/>
</dbReference>
<keyword evidence="4 8" id="KW-0863">Zinc-finger</keyword>
<dbReference type="GO" id="GO:0006357">
    <property type="term" value="P:regulation of transcription by RNA polymerase II"/>
    <property type="evidence" value="ECO:0007669"/>
    <property type="project" value="TreeGrafter"/>
</dbReference>
<feature type="domain" description="C2H2-type" evidence="9">
    <location>
        <begin position="33"/>
        <end position="61"/>
    </location>
</feature>
<keyword evidence="6" id="KW-0238">DNA-binding</keyword>
<dbReference type="PROSITE" id="PS00028">
    <property type="entry name" value="ZINC_FINGER_C2H2_1"/>
    <property type="match status" value="3"/>
</dbReference>
<dbReference type="SMART" id="SM00355">
    <property type="entry name" value="ZnF_C2H2"/>
    <property type="match status" value="3"/>
</dbReference>
<feature type="non-terminal residue" evidence="10">
    <location>
        <position position="1"/>
    </location>
</feature>
<dbReference type="InterPro" id="IPR036236">
    <property type="entry name" value="Znf_C2H2_sf"/>
</dbReference>
<keyword evidence="11" id="KW-1185">Reference proteome</keyword>
<evidence type="ECO:0000256" key="1">
    <source>
        <dbReference type="ARBA" id="ARBA00004123"/>
    </source>
</evidence>
<dbReference type="EMBL" id="JASPKZ010008740">
    <property type="protein sequence ID" value="KAJ9579047.1"/>
    <property type="molecule type" value="Genomic_DNA"/>
</dbReference>
<dbReference type="PROSITE" id="PS50157">
    <property type="entry name" value="ZINC_FINGER_C2H2_2"/>
    <property type="match status" value="3"/>
</dbReference>
<dbReference type="GO" id="GO:0005634">
    <property type="term" value="C:nucleus"/>
    <property type="evidence" value="ECO:0007669"/>
    <property type="project" value="UniProtKB-SubCell"/>
</dbReference>
<evidence type="ECO:0000256" key="3">
    <source>
        <dbReference type="ARBA" id="ARBA00022737"/>
    </source>
</evidence>
<keyword evidence="7" id="KW-0539">Nucleus</keyword>
<feature type="domain" description="C2H2-type" evidence="9">
    <location>
        <begin position="5"/>
        <end position="33"/>
    </location>
</feature>
<accession>A0AAD7ZF70</accession>
<dbReference type="GO" id="GO:0000978">
    <property type="term" value="F:RNA polymerase II cis-regulatory region sequence-specific DNA binding"/>
    <property type="evidence" value="ECO:0007669"/>
    <property type="project" value="TreeGrafter"/>
</dbReference>
<evidence type="ECO:0000256" key="4">
    <source>
        <dbReference type="ARBA" id="ARBA00022771"/>
    </source>
</evidence>
<sequence>MDRPFLCEDCGLSFKWKKDLNRHITCKHQKEEYICDTCKKSFTRRDVLLRHINEVHGQKQIVCNTCSKVFKSNRYLQDHQICHTQNVKTVQFKNAAPMEEMDVGKRLYHESYLQLPGPSGLQTRASPIPGPSSVHIETSPNAGFSGLLPTNGLLLEAGGNKNFTLIESAFKSRLQTYAAKNLGK</sequence>
<comment type="caution">
    <text evidence="10">The sequence shown here is derived from an EMBL/GenBank/DDBJ whole genome shotgun (WGS) entry which is preliminary data.</text>
</comment>
<evidence type="ECO:0000256" key="2">
    <source>
        <dbReference type="ARBA" id="ARBA00022723"/>
    </source>
</evidence>
<keyword evidence="3" id="KW-0677">Repeat</keyword>
<evidence type="ECO:0000313" key="10">
    <source>
        <dbReference type="EMBL" id="KAJ9579047.1"/>
    </source>
</evidence>
<reference evidence="10" key="2">
    <citation type="submission" date="2023-05" db="EMBL/GenBank/DDBJ databases">
        <authorList>
            <person name="Fouks B."/>
        </authorList>
    </citation>
    <scope>NUCLEOTIDE SEQUENCE</scope>
    <source>
        <strain evidence="10">Stay&amp;Tobe</strain>
        <tissue evidence="10">Testes</tissue>
    </source>
</reference>
<gene>
    <name evidence="10" type="ORF">L9F63_024845</name>
</gene>
<comment type="subcellular location">
    <subcellularLocation>
        <location evidence="1">Nucleus</location>
    </subcellularLocation>
</comment>
<reference evidence="10" key="1">
    <citation type="journal article" date="2023" name="IScience">
        <title>Live-bearing cockroach genome reveals convergent evolutionary mechanisms linked to viviparity in insects and beyond.</title>
        <authorList>
            <person name="Fouks B."/>
            <person name="Harrison M.C."/>
            <person name="Mikhailova A.A."/>
            <person name="Marchal E."/>
            <person name="English S."/>
            <person name="Carruthers M."/>
            <person name="Jennings E.C."/>
            <person name="Chiamaka E.L."/>
            <person name="Frigard R.A."/>
            <person name="Pippel M."/>
            <person name="Attardo G.M."/>
            <person name="Benoit J.B."/>
            <person name="Bornberg-Bauer E."/>
            <person name="Tobe S.S."/>
        </authorList>
    </citation>
    <scope>NUCLEOTIDE SEQUENCE</scope>
    <source>
        <strain evidence="10">Stay&amp;Tobe</strain>
    </source>
</reference>
<evidence type="ECO:0000256" key="6">
    <source>
        <dbReference type="ARBA" id="ARBA00023125"/>
    </source>
</evidence>
<dbReference type="Gene3D" id="3.30.160.60">
    <property type="entry name" value="Classic Zinc Finger"/>
    <property type="match status" value="3"/>
</dbReference>
<dbReference type="Proteomes" id="UP001233999">
    <property type="component" value="Unassembled WGS sequence"/>
</dbReference>
<feature type="domain" description="C2H2-type" evidence="9">
    <location>
        <begin position="61"/>
        <end position="88"/>
    </location>
</feature>
<keyword evidence="5" id="KW-0862">Zinc</keyword>
<dbReference type="GO" id="GO:0008270">
    <property type="term" value="F:zinc ion binding"/>
    <property type="evidence" value="ECO:0007669"/>
    <property type="project" value="UniProtKB-KW"/>
</dbReference>
<evidence type="ECO:0000256" key="8">
    <source>
        <dbReference type="PROSITE-ProRule" id="PRU00042"/>
    </source>
</evidence>
<organism evidence="10 11">
    <name type="scientific">Diploptera punctata</name>
    <name type="common">Pacific beetle cockroach</name>
    <dbReference type="NCBI Taxonomy" id="6984"/>
    <lineage>
        <taxon>Eukaryota</taxon>
        <taxon>Metazoa</taxon>
        <taxon>Ecdysozoa</taxon>
        <taxon>Arthropoda</taxon>
        <taxon>Hexapoda</taxon>
        <taxon>Insecta</taxon>
        <taxon>Pterygota</taxon>
        <taxon>Neoptera</taxon>
        <taxon>Polyneoptera</taxon>
        <taxon>Dictyoptera</taxon>
        <taxon>Blattodea</taxon>
        <taxon>Blaberoidea</taxon>
        <taxon>Blaberidae</taxon>
        <taxon>Diplopterinae</taxon>
        <taxon>Diploptera</taxon>
    </lineage>
</organism>
<evidence type="ECO:0000256" key="7">
    <source>
        <dbReference type="ARBA" id="ARBA00023242"/>
    </source>
</evidence>
<dbReference type="GO" id="GO:0003700">
    <property type="term" value="F:DNA-binding transcription factor activity"/>
    <property type="evidence" value="ECO:0007669"/>
    <property type="project" value="TreeGrafter"/>
</dbReference>
<proteinExistence type="predicted"/>
<dbReference type="InterPro" id="IPR050589">
    <property type="entry name" value="Ikaros_C2H2-ZF"/>
</dbReference>
<dbReference type="Pfam" id="PF00096">
    <property type="entry name" value="zf-C2H2"/>
    <property type="match status" value="2"/>
</dbReference>
<dbReference type="PANTHER" id="PTHR24404">
    <property type="entry name" value="ZINC FINGER PROTEIN"/>
    <property type="match status" value="1"/>
</dbReference>
<dbReference type="InterPro" id="IPR013087">
    <property type="entry name" value="Znf_C2H2_type"/>
</dbReference>
<evidence type="ECO:0000256" key="5">
    <source>
        <dbReference type="ARBA" id="ARBA00022833"/>
    </source>
</evidence>